<dbReference type="PANTHER" id="PTHR31310">
    <property type="match status" value="1"/>
</dbReference>
<dbReference type="CDD" id="cd03386">
    <property type="entry name" value="PAP2_Aur1_like"/>
    <property type="match status" value="1"/>
</dbReference>
<reference evidence="8" key="1">
    <citation type="submission" date="2023-06" db="EMBL/GenBank/DDBJ databases">
        <title>Genome-scale phylogeny and comparative genomics of the fungal order Sordariales.</title>
        <authorList>
            <consortium name="Lawrence Berkeley National Laboratory"/>
            <person name="Hensen N."/>
            <person name="Bonometti L."/>
            <person name="Westerberg I."/>
            <person name="Brannstrom I.O."/>
            <person name="Guillou S."/>
            <person name="Cros-Aarteil S."/>
            <person name="Calhoun S."/>
            <person name="Haridas S."/>
            <person name="Kuo A."/>
            <person name="Mondo S."/>
            <person name="Pangilinan J."/>
            <person name="Riley R."/>
            <person name="Labutti K."/>
            <person name="Andreopoulos B."/>
            <person name="Lipzen A."/>
            <person name="Chen C."/>
            <person name="Yanf M."/>
            <person name="Daum C."/>
            <person name="Ng V."/>
            <person name="Clum A."/>
            <person name="Steindorff A."/>
            <person name="Ohm R."/>
            <person name="Martin F."/>
            <person name="Silar P."/>
            <person name="Natvig D."/>
            <person name="Lalanne C."/>
            <person name="Gautier V."/>
            <person name="Ament-Velasquez S.L."/>
            <person name="Kruys A."/>
            <person name="Hutchinson M.I."/>
            <person name="Powell A.J."/>
            <person name="Barry K."/>
            <person name="Miller A.N."/>
            <person name="Grigoriev I.V."/>
            <person name="Debuchy R."/>
            <person name="Gladieux P."/>
            <person name="Thoren M.H."/>
            <person name="Johannesson H."/>
        </authorList>
    </citation>
    <scope>NUCLEOTIDE SEQUENCE</scope>
    <source>
        <strain evidence="8">8032-3</strain>
    </source>
</reference>
<organism evidence="8 9">
    <name type="scientific">Phialemonium atrogriseum</name>
    <dbReference type="NCBI Taxonomy" id="1093897"/>
    <lineage>
        <taxon>Eukaryota</taxon>
        <taxon>Fungi</taxon>
        <taxon>Dikarya</taxon>
        <taxon>Ascomycota</taxon>
        <taxon>Pezizomycotina</taxon>
        <taxon>Sordariomycetes</taxon>
        <taxon>Sordariomycetidae</taxon>
        <taxon>Cephalothecales</taxon>
        <taxon>Cephalothecaceae</taxon>
        <taxon>Phialemonium</taxon>
    </lineage>
</organism>
<dbReference type="InterPro" id="IPR052185">
    <property type="entry name" value="IPC_Synthase-Related"/>
</dbReference>
<dbReference type="EMBL" id="MU839016">
    <property type="protein sequence ID" value="KAK1765352.1"/>
    <property type="molecule type" value="Genomic_DNA"/>
</dbReference>
<evidence type="ECO:0000256" key="4">
    <source>
        <dbReference type="ARBA" id="ARBA00023136"/>
    </source>
</evidence>
<evidence type="ECO:0000256" key="3">
    <source>
        <dbReference type="ARBA" id="ARBA00022989"/>
    </source>
</evidence>
<accession>A0AAJ0BYF5</accession>
<dbReference type="GO" id="GO:0016020">
    <property type="term" value="C:membrane"/>
    <property type="evidence" value="ECO:0007669"/>
    <property type="project" value="UniProtKB-SubCell"/>
</dbReference>
<feature type="domain" description="Inositolphosphotransferase Aur1/Ipt1" evidence="7">
    <location>
        <begin position="118"/>
        <end position="298"/>
    </location>
</feature>
<evidence type="ECO:0000256" key="2">
    <source>
        <dbReference type="ARBA" id="ARBA00022692"/>
    </source>
</evidence>
<proteinExistence type="predicted"/>
<evidence type="ECO:0000256" key="6">
    <source>
        <dbReference type="SAM" id="Phobius"/>
    </source>
</evidence>
<keyword evidence="3 6" id="KW-1133">Transmembrane helix</keyword>
<evidence type="ECO:0000256" key="5">
    <source>
        <dbReference type="SAM" id="MobiDB-lite"/>
    </source>
</evidence>
<dbReference type="RefSeq" id="XP_060281565.1">
    <property type="nucleotide sequence ID" value="XM_060422404.1"/>
</dbReference>
<feature type="transmembrane region" description="Helical" evidence="6">
    <location>
        <begin position="230"/>
        <end position="253"/>
    </location>
</feature>
<dbReference type="InterPro" id="IPR026841">
    <property type="entry name" value="Aur1/Ipt1"/>
</dbReference>
<comment type="caution">
    <text evidence="8">The sequence shown here is derived from an EMBL/GenBank/DDBJ whole genome shotgun (WGS) entry which is preliminary data.</text>
</comment>
<evidence type="ECO:0000256" key="1">
    <source>
        <dbReference type="ARBA" id="ARBA00004141"/>
    </source>
</evidence>
<keyword evidence="4 6" id="KW-0472">Membrane</keyword>
<gene>
    <name evidence="8" type="ORF">QBC33DRAFT_176665</name>
</gene>
<evidence type="ECO:0000259" key="7">
    <source>
        <dbReference type="Pfam" id="PF14378"/>
    </source>
</evidence>
<dbReference type="Proteomes" id="UP001244011">
    <property type="component" value="Unassembled WGS sequence"/>
</dbReference>
<name>A0AAJ0BYF5_9PEZI</name>
<protein>
    <submittedName>
        <fullName evidence="8">PAP2 superfamily-domain-containing protein</fullName>
    </submittedName>
</protein>
<keyword evidence="9" id="KW-1185">Reference proteome</keyword>
<evidence type="ECO:0000313" key="8">
    <source>
        <dbReference type="EMBL" id="KAK1765352.1"/>
    </source>
</evidence>
<evidence type="ECO:0000313" key="9">
    <source>
        <dbReference type="Proteomes" id="UP001244011"/>
    </source>
</evidence>
<keyword evidence="2 6" id="KW-0812">Transmembrane</keyword>
<dbReference type="PANTHER" id="PTHR31310:SF16">
    <property type="entry name" value="INOSITOLPHOSPHOTRANSFERASE AUR1_IPT1 DOMAIN-CONTAINING PROTEIN"/>
    <property type="match status" value="1"/>
</dbReference>
<comment type="subcellular location">
    <subcellularLocation>
        <location evidence="1">Membrane</location>
        <topology evidence="1">Multi-pass membrane protein</topology>
    </subcellularLocation>
</comment>
<dbReference type="AlphaFoldDB" id="A0AAJ0BYF5"/>
<sequence>MGALKNIVEPACIVGIFTAGSLINSRSRRPVVDGHDGSVTDPIRGWGPPKRAQSPVSMMMPRFDRHILTRFLHRFPFLMEIFYWNLTYWIYQLARAFSASQIRDDDAVMNTAARHALQLLAIETRLGIAIEKPIQDAVLSRCPELMDVLAAVYYSHISVGVAFLVYSYTYLPYRRHAAFRRTLFVDNWLAFVVFTSWRAMPPRLLPFDDYGYVDVLHGGSGGNAWTHNRFQLTIAAMPSLHFGTSVLLAVTIWRFSPHPWLRALCPLWPAAMLLTILATANHWILDAVVGAFIPLLGWRLNRLVSRLTPLEDWLFRMLRTERPPPGESIEVLRREEAAVRGNGV</sequence>
<feature type="transmembrane region" description="Helical" evidence="6">
    <location>
        <begin position="283"/>
        <end position="300"/>
    </location>
</feature>
<feature type="transmembrane region" description="Helical" evidence="6">
    <location>
        <begin position="153"/>
        <end position="171"/>
    </location>
</feature>
<dbReference type="GeneID" id="85305591"/>
<feature type="transmembrane region" description="Helical" evidence="6">
    <location>
        <begin position="71"/>
        <end position="91"/>
    </location>
</feature>
<feature type="region of interest" description="Disordered" evidence="5">
    <location>
        <begin position="30"/>
        <end position="53"/>
    </location>
</feature>
<dbReference type="Pfam" id="PF14378">
    <property type="entry name" value="PAP2_3"/>
    <property type="match status" value="1"/>
</dbReference>